<dbReference type="KEGG" id="pno:SNOG_07343"/>
<name>Q0ULM1_PHANO</name>
<evidence type="ECO:0000313" key="2">
    <source>
        <dbReference type="Proteomes" id="UP000001055"/>
    </source>
</evidence>
<dbReference type="AlphaFoldDB" id="Q0ULM1"/>
<dbReference type="Proteomes" id="UP000001055">
    <property type="component" value="Unassembled WGS sequence"/>
</dbReference>
<evidence type="ECO:0000313" key="1">
    <source>
        <dbReference type="EMBL" id="EAT84809.1"/>
    </source>
</evidence>
<dbReference type="HOGENOM" id="CLU_3033133_0_0_1"/>
<accession>Q0ULM1</accession>
<gene>
    <name evidence="1" type="ORF">SNOG_07343</name>
</gene>
<sequence>MSLLRHYNPASAGPSHMVWSGLVYNTEVPVLPPFFQTLTCPPTRKIQVRLVYRPI</sequence>
<reference evidence="2" key="1">
    <citation type="journal article" date="2007" name="Plant Cell">
        <title>Dothideomycete-plant interactions illuminated by genome sequencing and EST analysis of the wheat pathogen Stagonospora nodorum.</title>
        <authorList>
            <person name="Hane J.K."/>
            <person name="Lowe R.G."/>
            <person name="Solomon P.S."/>
            <person name="Tan K.C."/>
            <person name="Schoch C.L."/>
            <person name="Spatafora J.W."/>
            <person name="Crous P.W."/>
            <person name="Kodira C."/>
            <person name="Birren B.W."/>
            <person name="Galagan J.E."/>
            <person name="Torriani S.F."/>
            <person name="McDonald B.A."/>
            <person name="Oliver R.P."/>
        </authorList>
    </citation>
    <scope>NUCLEOTIDE SEQUENCE [LARGE SCALE GENOMIC DNA]</scope>
    <source>
        <strain evidence="2">SN15 / ATCC MYA-4574 / FGSC 10173</strain>
    </source>
</reference>
<dbReference type="InParanoid" id="Q0ULM1"/>
<proteinExistence type="predicted"/>
<protein>
    <submittedName>
        <fullName evidence="1">Uncharacterized protein</fullName>
    </submittedName>
</protein>
<dbReference type="EMBL" id="CH445335">
    <property type="protein sequence ID" value="EAT84809.1"/>
    <property type="molecule type" value="Genomic_DNA"/>
</dbReference>
<dbReference type="RefSeq" id="XP_001797681.1">
    <property type="nucleotide sequence ID" value="XM_001797629.1"/>
</dbReference>
<dbReference type="GeneID" id="5974574"/>
<organism evidence="1 2">
    <name type="scientific">Phaeosphaeria nodorum (strain SN15 / ATCC MYA-4574 / FGSC 10173)</name>
    <name type="common">Glume blotch fungus</name>
    <name type="synonym">Parastagonospora nodorum</name>
    <dbReference type="NCBI Taxonomy" id="321614"/>
    <lineage>
        <taxon>Eukaryota</taxon>
        <taxon>Fungi</taxon>
        <taxon>Dikarya</taxon>
        <taxon>Ascomycota</taxon>
        <taxon>Pezizomycotina</taxon>
        <taxon>Dothideomycetes</taxon>
        <taxon>Pleosporomycetidae</taxon>
        <taxon>Pleosporales</taxon>
        <taxon>Pleosporineae</taxon>
        <taxon>Phaeosphaeriaceae</taxon>
        <taxon>Parastagonospora</taxon>
    </lineage>
</organism>